<comment type="catalytic activity">
    <reaction evidence="1">
        <text>RNA(n) + a ribonucleoside 5'-triphosphate = RNA(n+1) + diphosphate</text>
        <dbReference type="Rhea" id="RHEA:21248"/>
        <dbReference type="Rhea" id="RHEA-COMP:14527"/>
        <dbReference type="Rhea" id="RHEA-COMP:17342"/>
        <dbReference type="ChEBI" id="CHEBI:33019"/>
        <dbReference type="ChEBI" id="CHEBI:61557"/>
        <dbReference type="ChEBI" id="CHEBI:140395"/>
        <dbReference type="EC" id="2.7.7.48"/>
    </reaction>
</comment>
<dbReference type="GO" id="GO:0030422">
    <property type="term" value="P:siRNA processing"/>
    <property type="evidence" value="ECO:0007669"/>
    <property type="project" value="TreeGrafter"/>
</dbReference>
<dbReference type="OrthoDB" id="6513042at2759"/>
<dbReference type="EC" id="2.7.7.48" evidence="1"/>
<name>S7XHW8_SPRLO</name>
<reference evidence="4" key="1">
    <citation type="journal article" date="2013" name="PLoS Genet.">
        <title>The genome of Spraguea lophii and the basis of host-microsporidian interactions.</title>
        <authorList>
            <person name="Campbell S.E."/>
            <person name="Williams T.A."/>
            <person name="Yousuf A."/>
            <person name="Soanes D.M."/>
            <person name="Paszkiewicz K.H."/>
            <person name="Williams B.A.P."/>
        </authorList>
    </citation>
    <scope>NUCLEOTIDE SEQUENCE [LARGE SCALE GENOMIC DNA]</scope>
    <source>
        <strain evidence="4">42_110</strain>
    </source>
</reference>
<feature type="non-terminal residue" evidence="3">
    <location>
        <position position="1"/>
    </location>
</feature>
<keyword evidence="1" id="KW-0808">Transferase</keyword>
<evidence type="ECO:0000259" key="2">
    <source>
        <dbReference type="Pfam" id="PF05183"/>
    </source>
</evidence>
<dbReference type="InterPro" id="IPR007855">
    <property type="entry name" value="RDRP"/>
</dbReference>
<comment type="caution">
    <text evidence="3">The sequence shown here is derived from an EMBL/GenBank/DDBJ whole genome shotgun (WGS) entry which is preliminary data.</text>
</comment>
<dbReference type="Pfam" id="PF05183">
    <property type="entry name" value="RdRP"/>
    <property type="match status" value="1"/>
</dbReference>
<dbReference type="GO" id="GO:0003723">
    <property type="term" value="F:RNA binding"/>
    <property type="evidence" value="ECO:0007669"/>
    <property type="project" value="UniProtKB-KW"/>
</dbReference>
<evidence type="ECO:0000256" key="1">
    <source>
        <dbReference type="RuleBase" id="RU363098"/>
    </source>
</evidence>
<dbReference type="Proteomes" id="UP000014978">
    <property type="component" value="Unassembled WGS sequence"/>
</dbReference>
<accession>S7XHW8</accession>
<dbReference type="AlphaFoldDB" id="S7XHW8"/>
<dbReference type="PANTHER" id="PTHR23079">
    <property type="entry name" value="RNA-DEPENDENT RNA POLYMERASE"/>
    <property type="match status" value="1"/>
</dbReference>
<protein>
    <recommendedName>
        <fullName evidence="1">RNA-dependent RNA polymerase</fullName>
        <ecNumber evidence="1">2.7.7.48</ecNumber>
    </recommendedName>
</protein>
<dbReference type="GO" id="GO:0031380">
    <property type="term" value="C:nuclear RNA-directed RNA polymerase complex"/>
    <property type="evidence" value="ECO:0007669"/>
    <property type="project" value="TreeGrafter"/>
</dbReference>
<keyword evidence="4" id="KW-1185">Reference proteome</keyword>
<dbReference type="VEuPathDB" id="MicrosporidiaDB:SLOPH_2683"/>
<dbReference type="InterPro" id="IPR057596">
    <property type="entry name" value="RDRP_core"/>
</dbReference>
<organism evidence="3 4">
    <name type="scientific">Spraguea lophii (strain 42_110)</name>
    <name type="common">Microsporidian parasite</name>
    <dbReference type="NCBI Taxonomy" id="1358809"/>
    <lineage>
        <taxon>Eukaryota</taxon>
        <taxon>Fungi</taxon>
        <taxon>Fungi incertae sedis</taxon>
        <taxon>Microsporidia</taxon>
        <taxon>Spragueidae</taxon>
        <taxon>Spraguea</taxon>
    </lineage>
</organism>
<sequence>LKKYCMCDILYFLDGHATNRFSSIPSLLSKYNGTKYKVYLSSDLVLIRSVCITPMAFNYDYPKVSLSNRVLRNFDSEKVIRVSFRDENLSDRIMGDEELNMEYLYDYYRNILNDGFIRLDRKYFFLATSASHLRLHCAWFVTPYMTGNTLIGVDFIRNWIGDFSEINNIGKYVIRQGQPFSSTYFTFDATITEEKDYYENGYNFTDGIGRISIDYAEKIVESMKLKSRPSAFQIRIAGYKGVVSVDPRLKNNSIKNENFLISNADLILRESMKKFKSNHMSLEIVNYS</sequence>
<evidence type="ECO:0000313" key="4">
    <source>
        <dbReference type="Proteomes" id="UP000014978"/>
    </source>
</evidence>
<dbReference type="EMBL" id="ATCN01000649">
    <property type="protein sequence ID" value="EPR78629.1"/>
    <property type="molecule type" value="Genomic_DNA"/>
</dbReference>
<feature type="domain" description="RDRP core" evidence="2">
    <location>
        <begin position="52"/>
        <end position="288"/>
    </location>
</feature>
<dbReference type="HOGENOM" id="CLU_966998_0_0_1"/>
<evidence type="ECO:0000313" key="3">
    <source>
        <dbReference type="EMBL" id="EPR78629.1"/>
    </source>
</evidence>
<keyword evidence="1 3" id="KW-0696">RNA-directed RNA polymerase</keyword>
<dbReference type="PANTHER" id="PTHR23079:SF55">
    <property type="entry name" value="RNA-DIRECTED RNA POLYMERASE"/>
    <property type="match status" value="1"/>
</dbReference>
<dbReference type="InParanoid" id="S7XHW8"/>
<comment type="similarity">
    <text evidence="1">Belongs to the RdRP family.</text>
</comment>
<dbReference type="GO" id="GO:0003968">
    <property type="term" value="F:RNA-directed RNA polymerase activity"/>
    <property type="evidence" value="ECO:0007669"/>
    <property type="project" value="UniProtKB-KW"/>
</dbReference>
<gene>
    <name evidence="3" type="ORF">SLOPH_2683</name>
</gene>
<keyword evidence="1" id="KW-0548">Nucleotidyltransferase</keyword>
<proteinExistence type="inferred from homology"/>
<keyword evidence="1" id="KW-0694">RNA-binding</keyword>
<feature type="non-terminal residue" evidence="3">
    <location>
        <position position="288"/>
    </location>
</feature>
<dbReference type="STRING" id="1358809.S7XHW8"/>
<dbReference type="OMA" id="FERSEYC"/>